<evidence type="ECO:0000256" key="3">
    <source>
        <dbReference type="ARBA" id="ARBA00022490"/>
    </source>
</evidence>
<dbReference type="Proteomes" id="UP000030748">
    <property type="component" value="Unassembled WGS sequence"/>
</dbReference>
<evidence type="ECO:0000256" key="2">
    <source>
        <dbReference type="ARBA" id="ARBA00007568"/>
    </source>
</evidence>
<comment type="subcellular location">
    <subcellularLocation>
        <location evidence="1">Cytoplasm</location>
    </subcellularLocation>
</comment>
<evidence type="ECO:0000313" key="7">
    <source>
        <dbReference type="Proteomes" id="UP000030748"/>
    </source>
</evidence>
<dbReference type="InterPro" id="IPR036249">
    <property type="entry name" value="Thioredoxin-like_sf"/>
</dbReference>
<gene>
    <name evidence="6" type="ORF">MIMGU_mgv1a023197mg</name>
</gene>
<evidence type="ECO:0000256" key="1">
    <source>
        <dbReference type="ARBA" id="ARBA00004496"/>
    </source>
</evidence>
<accession>A0A022QKU4</accession>
<proteinExistence type="inferred from homology"/>
<dbReference type="STRING" id="4155.A0A022QKU4"/>
<keyword evidence="3" id="KW-0963">Cytoplasm</keyword>
<reference evidence="6 7" key="1">
    <citation type="journal article" date="2013" name="Proc. Natl. Acad. Sci. U.S.A.">
        <title>Fine-scale variation in meiotic recombination in Mimulus inferred from population shotgun sequencing.</title>
        <authorList>
            <person name="Hellsten U."/>
            <person name="Wright K.M."/>
            <person name="Jenkins J."/>
            <person name="Shu S."/>
            <person name="Yuan Y."/>
            <person name="Wessler S.R."/>
            <person name="Schmutz J."/>
            <person name="Willis J.H."/>
            <person name="Rokhsar D.S."/>
        </authorList>
    </citation>
    <scope>NUCLEOTIDE SEQUENCE [LARGE SCALE GENOMIC DNA]</scope>
    <source>
        <strain evidence="7">cv. DUN x IM62</strain>
    </source>
</reference>
<organism evidence="6 7">
    <name type="scientific">Erythranthe guttata</name>
    <name type="common">Yellow monkey flower</name>
    <name type="synonym">Mimulus guttatus</name>
    <dbReference type="NCBI Taxonomy" id="4155"/>
    <lineage>
        <taxon>Eukaryota</taxon>
        <taxon>Viridiplantae</taxon>
        <taxon>Streptophyta</taxon>
        <taxon>Embryophyta</taxon>
        <taxon>Tracheophyta</taxon>
        <taxon>Spermatophyta</taxon>
        <taxon>Magnoliopsida</taxon>
        <taxon>eudicotyledons</taxon>
        <taxon>Gunneridae</taxon>
        <taxon>Pentapetalae</taxon>
        <taxon>asterids</taxon>
        <taxon>lamiids</taxon>
        <taxon>Lamiales</taxon>
        <taxon>Phrymaceae</taxon>
        <taxon>Erythranthe</taxon>
    </lineage>
</organism>
<protein>
    <recommendedName>
        <fullName evidence="5">Glutaredoxin domain-containing protein</fullName>
    </recommendedName>
</protein>
<dbReference type="InterPro" id="IPR002109">
    <property type="entry name" value="Glutaredoxin"/>
</dbReference>
<feature type="domain" description="Glutaredoxin" evidence="5">
    <location>
        <begin position="18"/>
        <end position="91"/>
    </location>
</feature>
<evidence type="ECO:0000256" key="4">
    <source>
        <dbReference type="ARBA" id="ARBA00023284"/>
    </source>
</evidence>
<sequence>KKKKTTPDIEKMARENAVVIFSQSTCCLCHAVKRLFSGMGVSPMVHELDEHPKGKQLYRALMRLVMTTTAAAATGSAAAAVPVVFIGGNLVGGIDAVLASHINGTLTPLLKQAGAIWL</sequence>
<dbReference type="SUPFAM" id="SSF52833">
    <property type="entry name" value="Thioredoxin-like"/>
    <property type="match status" value="1"/>
</dbReference>
<dbReference type="Gene3D" id="3.40.30.10">
    <property type="entry name" value="Glutaredoxin"/>
    <property type="match status" value="1"/>
</dbReference>
<evidence type="ECO:0000259" key="5">
    <source>
        <dbReference type="Pfam" id="PF00462"/>
    </source>
</evidence>
<comment type="similarity">
    <text evidence="2">Belongs to the glutaredoxin family. CC-type subfamily.</text>
</comment>
<dbReference type="PROSITE" id="PS51354">
    <property type="entry name" value="GLUTAREDOXIN_2"/>
    <property type="match status" value="1"/>
</dbReference>
<dbReference type="CDD" id="cd03419">
    <property type="entry name" value="GRX_GRXh_1_2_like"/>
    <property type="match status" value="1"/>
</dbReference>
<dbReference type="EMBL" id="KI631456">
    <property type="protein sequence ID" value="EYU27873.1"/>
    <property type="molecule type" value="Genomic_DNA"/>
</dbReference>
<keyword evidence="7" id="KW-1185">Reference proteome</keyword>
<keyword evidence="4" id="KW-0676">Redox-active center</keyword>
<dbReference type="InterPro" id="IPR011905">
    <property type="entry name" value="GlrX-like_pln_2"/>
</dbReference>
<name>A0A022QKU4_ERYGU</name>
<dbReference type="Pfam" id="PF00462">
    <property type="entry name" value="Glutaredoxin"/>
    <property type="match status" value="1"/>
</dbReference>
<dbReference type="AlphaFoldDB" id="A0A022QKU4"/>
<dbReference type="GO" id="GO:0005737">
    <property type="term" value="C:cytoplasm"/>
    <property type="evidence" value="ECO:0007669"/>
    <property type="project" value="UniProtKB-SubCell"/>
</dbReference>
<dbReference type="eggNOG" id="KOG1752">
    <property type="taxonomic scope" value="Eukaryota"/>
</dbReference>
<feature type="non-terminal residue" evidence="6">
    <location>
        <position position="1"/>
    </location>
</feature>
<dbReference type="PANTHER" id="PTHR10168">
    <property type="entry name" value="GLUTAREDOXIN"/>
    <property type="match status" value="1"/>
</dbReference>
<dbReference type="NCBIfam" id="TIGR02189">
    <property type="entry name" value="GlrX-like_plant"/>
    <property type="match status" value="1"/>
</dbReference>
<evidence type="ECO:0000313" key="6">
    <source>
        <dbReference type="EMBL" id="EYU27873.1"/>
    </source>
</evidence>